<comment type="subcellular location">
    <subcellularLocation>
        <location evidence="1">Cell membrane</location>
        <topology evidence="1">Multi-pass membrane protein</topology>
    </subcellularLocation>
</comment>
<evidence type="ECO:0000256" key="5">
    <source>
        <dbReference type="ARBA" id="ARBA00022989"/>
    </source>
</evidence>
<proteinExistence type="inferred from homology"/>
<dbReference type="Proteomes" id="UP000266177">
    <property type="component" value="Unassembled WGS sequence"/>
</dbReference>
<evidence type="ECO:0000256" key="6">
    <source>
        <dbReference type="ARBA" id="ARBA00023136"/>
    </source>
</evidence>
<comment type="caution">
    <text evidence="7">The sequence shown here is derived from an EMBL/GenBank/DDBJ whole genome shotgun (WGS) entry which is preliminary data.</text>
</comment>
<evidence type="ECO:0000256" key="1">
    <source>
        <dbReference type="ARBA" id="ARBA00004651"/>
    </source>
</evidence>
<evidence type="ECO:0000313" key="7">
    <source>
        <dbReference type="EMBL" id="RJG26778.1"/>
    </source>
</evidence>
<organism evidence="7 8">
    <name type="scientific">Paenibacillus thiaminolyticus</name>
    <name type="common">Bacillus thiaminolyticus</name>
    <dbReference type="NCBI Taxonomy" id="49283"/>
    <lineage>
        <taxon>Bacteria</taxon>
        <taxon>Bacillati</taxon>
        <taxon>Bacillota</taxon>
        <taxon>Bacilli</taxon>
        <taxon>Bacillales</taxon>
        <taxon>Paenibacillaceae</taxon>
        <taxon>Paenibacillus</taxon>
    </lineage>
</organism>
<dbReference type="InterPro" id="IPR050968">
    <property type="entry name" value="Cytochrome_c_oxidase_bac_sub4"/>
</dbReference>
<dbReference type="GeneID" id="73382864"/>
<dbReference type="PANTHER" id="PTHR36835">
    <property type="entry name" value="CYTOCHROME BO(3) UBIQUINOL OXIDASE SUBUNIT 4"/>
    <property type="match status" value="1"/>
</dbReference>
<evidence type="ECO:0000256" key="4">
    <source>
        <dbReference type="ARBA" id="ARBA00022692"/>
    </source>
</evidence>
<comment type="similarity">
    <text evidence="2">Belongs to the cytochrome c oxidase bacterial subunit 4 family.</text>
</comment>
<dbReference type="AlphaFoldDB" id="A0A3A3GNU8"/>
<dbReference type="OrthoDB" id="2989516at2"/>
<dbReference type="GO" id="GO:0005886">
    <property type="term" value="C:plasma membrane"/>
    <property type="evidence" value="ECO:0007669"/>
    <property type="project" value="UniProtKB-SubCell"/>
</dbReference>
<dbReference type="RefSeq" id="WP_119790334.1">
    <property type="nucleotide sequence ID" value="NZ_CP094446.1"/>
</dbReference>
<dbReference type="GO" id="GO:0009319">
    <property type="term" value="C:cytochrome o ubiquinol oxidase complex"/>
    <property type="evidence" value="ECO:0007669"/>
    <property type="project" value="TreeGrafter"/>
</dbReference>
<gene>
    <name evidence="7" type="ORF">DQX05_01755</name>
</gene>
<dbReference type="GO" id="GO:0015990">
    <property type="term" value="P:electron transport coupled proton transport"/>
    <property type="evidence" value="ECO:0007669"/>
    <property type="project" value="TreeGrafter"/>
</dbReference>
<dbReference type="GO" id="GO:0019646">
    <property type="term" value="P:aerobic electron transport chain"/>
    <property type="evidence" value="ECO:0007669"/>
    <property type="project" value="TreeGrafter"/>
</dbReference>
<dbReference type="PANTHER" id="PTHR36835:SF1">
    <property type="entry name" value="CYTOCHROME BO(3) UBIQUINOL OXIDASE SUBUNIT 4"/>
    <property type="match status" value="1"/>
</dbReference>
<dbReference type="GO" id="GO:0015078">
    <property type="term" value="F:proton transmembrane transporter activity"/>
    <property type="evidence" value="ECO:0007669"/>
    <property type="project" value="TreeGrafter"/>
</dbReference>
<keyword evidence="6" id="KW-0472">Membrane</keyword>
<dbReference type="EMBL" id="QYZD01000001">
    <property type="protein sequence ID" value="RJG26778.1"/>
    <property type="molecule type" value="Genomic_DNA"/>
</dbReference>
<evidence type="ECO:0000256" key="2">
    <source>
        <dbReference type="ARBA" id="ARBA00008079"/>
    </source>
</evidence>
<keyword evidence="4" id="KW-0812">Transmembrane</keyword>
<keyword evidence="5" id="KW-1133">Transmembrane helix</keyword>
<dbReference type="GO" id="GO:0009486">
    <property type="term" value="F:cytochrome bo3 ubiquinol oxidase activity"/>
    <property type="evidence" value="ECO:0007669"/>
    <property type="project" value="TreeGrafter"/>
</dbReference>
<protein>
    <submittedName>
        <fullName evidence="7">Cytochrome C oxidase subunit IV</fullName>
    </submittedName>
</protein>
<reference evidence="7 8" key="1">
    <citation type="submission" date="2018-09" db="EMBL/GenBank/DDBJ databases">
        <title>Paenibacillus SK2017-BO5.</title>
        <authorList>
            <person name="Piskunova J.V."/>
            <person name="Dubiley S.A."/>
            <person name="Severinov K.V."/>
        </authorList>
    </citation>
    <scope>NUCLEOTIDE SEQUENCE [LARGE SCALE GENOMIC DNA]</scope>
    <source>
        <strain evidence="7 8">BO5</strain>
    </source>
</reference>
<dbReference type="Pfam" id="PF03626">
    <property type="entry name" value="COX4_pro"/>
    <property type="match status" value="1"/>
</dbReference>
<keyword evidence="3" id="KW-1003">Cell membrane</keyword>
<evidence type="ECO:0000313" key="8">
    <source>
        <dbReference type="Proteomes" id="UP000266177"/>
    </source>
</evidence>
<sequence>MAAQNVASNSSNRRHKHEGKQKHIIAFIFSIVLTLIAFVMVASAGIVNKTFTYILLLVMAVLQVIIQMAYWMHMKDKGHMLPIVFMIGGAFVAFLAIIMAVYWVWW</sequence>
<evidence type="ECO:0000256" key="3">
    <source>
        <dbReference type="ARBA" id="ARBA00022475"/>
    </source>
</evidence>
<name>A0A3A3GNU8_PANTH</name>
<dbReference type="InterPro" id="IPR005171">
    <property type="entry name" value="Cyt_c_oxidase_su4_prok"/>
</dbReference>
<accession>A0A3A3GNU8</accession>